<reference evidence="3" key="1">
    <citation type="journal article" date="2023" name="G3 (Bethesda)">
        <title>A reference genome for the long-term kleptoplast-retaining sea slug Elysia crispata morphotype clarki.</title>
        <authorList>
            <person name="Eastman K.E."/>
            <person name="Pendleton A.L."/>
            <person name="Shaikh M.A."/>
            <person name="Suttiyut T."/>
            <person name="Ogas R."/>
            <person name="Tomko P."/>
            <person name="Gavelis G."/>
            <person name="Widhalm J.R."/>
            <person name="Wisecaver J.H."/>
        </authorList>
    </citation>
    <scope>NUCLEOTIDE SEQUENCE</scope>
    <source>
        <strain evidence="3">ECLA1</strain>
    </source>
</reference>
<dbReference type="Pfam" id="PF13843">
    <property type="entry name" value="DDE_Tnp_1_7"/>
    <property type="match status" value="1"/>
</dbReference>
<evidence type="ECO:0000313" key="4">
    <source>
        <dbReference type="Proteomes" id="UP001283361"/>
    </source>
</evidence>
<dbReference type="InterPro" id="IPR029526">
    <property type="entry name" value="PGBD"/>
</dbReference>
<dbReference type="InterPro" id="IPR036691">
    <property type="entry name" value="Endo/exonu/phosph_ase_sf"/>
</dbReference>
<dbReference type="Pfam" id="PF14529">
    <property type="entry name" value="Exo_endo_phos_2"/>
    <property type="match status" value="1"/>
</dbReference>
<feature type="region of interest" description="Disordered" evidence="1">
    <location>
        <begin position="642"/>
        <end position="729"/>
    </location>
</feature>
<dbReference type="InterPro" id="IPR024445">
    <property type="entry name" value="Tnp_ISXO2-like"/>
</dbReference>
<feature type="region of interest" description="Disordered" evidence="1">
    <location>
        <begin position="1327"/>
        <end position="1347"/>
    </location>
</feature>
<dbReference type="GO" id="GO:0003824">
    <property type="term" value="F:catalytic activity"/>
    <property type="evidence" value="ECO:0007669"/>
    <property type="project" value="InterPro"/>
</dbReference>
<proteinExistence type="predicted"/>
<evidence type="ECO:0000259" key="2">
    <source>
        <dbReference type="SMART" id="SM01126"/>
    </source>
</evidence>
<dbReference type="PANTHER" id="PTHR47272">
    <property type="entry name" value="DDE_TNP_1_7 DOMAIN-CONTAINING PROTEIN"/>
    <property type="match status" value="1"/>
</dbReference>
<dbReference type="SUPFAM" id="SSF56219">
    <property type="entry name" value="DNase I-like"/>
    <property type="match status" value="1"/>
</dbReference>
<sequence>MTFVLTPKHKGRAECNQNASTLKNFFQQVKSRDEDDLQSVNRLIDLWDPLQAFFAAEVGEKETLMTELSAGEVCEALSDIKAENLYLTEHSHRSKQKYREDLMIGERTRAFLEAGKADGSLGSTAQTHFFEDGLSLVVGLVYRSPGSTQENDDKILSLLSKATEQQRSNLIIMGDFNFPTINWRQGESGAGLDQPATKFLNATKDAFLIQHQTVPTRHREGEKSNILDLVFSNAEDLVQDITVAPAIGKSDHFTLLVNLNCKRSLVRKESRLNFHKADFNKIREDLQAVDWNKELGEKPIEDMWKTFRCKVEKITVASTPRTTKGRHQRNKWMDRGTLTSVRKKHQLFRKWQQTKDDLDYTAYIRARNKAAKDCRQAKKRLEKTEVADCKKNPKAFWSYVKSKTTVRSGIGDLKKEDGTRTSSDQEKAETLNSFQSVFTCEDKDQMPDPPSCTYDHALEDIEILEDSVTKLLKSLNTSFVTGVRHTIQEDVCENVIENNPQELGGFDENNEPIEVEIDESKFFHRKYHRGLWRERHWVFGAIERRSKQCILVEVPDRAAATLEPIIRRWILPGSHIISDGWAAYANIDQIGNGIYTHSVVVHERHFVDPDHPAIHTQLIENTRRKTPKRLFSDVEATLLVLDDDEFPDGSDDERLADDSDNDPDFEMCASDCEVSSDCDGENEDGDGDVENGHDDGDVQNGHDDGEVNNPRPEIQTQPPQKKQKSAPDNGKKVFHWVKKDLPPHVNPPNRLIPAGKAASARGILTIFTAFCDDDALDLFTLESNRFMRQLGRSKCKPISVSEMRTLVGICFYMTIVVLPNRRMYWSAETRQPTVANAMTVNRFEEILSVFHVNDNGLMKGRGERGYDRLHKVRPLIELVNRAFKANAEPETFVSVDEQMIPFKGRHGLKCYMMKKPKKWGYKVWVLAGRSGYVHRFEFAGDNTLSDVGSALPVGKPGEVVLRLTEHQQQGPYVFFDNYFACPELLVELKEKKLNATCTLRENRSRKCPLVTLKEIKKKGRGTYDFKSDKDGSVLICKWFDNKVVMVASNIHGVEPPHMVQRQKKEYITVKCPSLIKSYNESMGGGVDKCDMLMELYKNDHKSKKWYKRIIFHLLDLCVINAWLLYRDADAERTLPLCTFKLGLAVALIRSERPVLERPPVVHGAIKSAKSVSEDVRYDRVDHFSIRDTEASFPQRCKLEECNRKSQFKCRKCGVVLCVTGKDGGDDCFYLFHHRSQQSKSKNITHVEEINSLSSPNSQCGVANSPAPANSTSPTLSSQNTTPKMSLSRQKITSLTIKAKQTQTLKQEIAKFQVKLKAFERRNQALVKRLQRSTPKKPPQNPSTPRSKTRMLLKNMEVRKENLTVRETLEFHFAVIDEIRTQASSKKNPSVACIAASNLLRKYHLQKRFRNEVKISNKHRMRRYQKKGTVCTRFRRKVLDFFLRPDVSKIRSAQGKKIQSQGIR</sequence>
<keyword evidence="4" id="KW-1185">Reference proteome</keyword>
<evidence type="ECO:0000313" key="3">
    <source>
        <dbReference type="EMBL" id="KAK3786605.1"/>
    </source>
</evidence>
<name>A0AAE1AEU2_9GAST</name>
<gene>
    <name evidence="3" type="ORF">RRG08_027563</name>
</gene>
<accession>A0AAE1AEU2</accession>
<protein>
    <recommendedName>
        <fullName evidence="2">ISXO2-like transposase domain-containing protein</fullName>
    </recommendedName>
</protein>
<dbReference type="EMBL" id="JAWDGP010001951">
    <property type="protein sequence ID" value="KAK3786605.1"/>
    <property type="molecule type" value="Genomic_DNA"/>
</dbReference>
<dbReference type="InterPro" id="IPR005135">
    <property type="entry name" value="Endo/exonuclease/phosphatase"/>
</dbReference>
<dbReference type="Proteomes" id="UP001283361">
    <property type="component" value="Unassembled WGS sequence"/>
</dbReference>
<feature type="compositionally biased region" description="Basic and acidic residues" evidence="1">
    <location>
        <begin position="690"/>
        <end position="705"/>
    </location>
</feature>
<dbReference type="SMART" id="SM01126">
    <property type="entry name" value="DDE_Tnp_IS1595"/>
    <property type="match status" value="1"/>
</dbReference>
<dbReference type="Gene3D" id="3.60.10.10">
    <property type="entry name" value="Endonuclease/exonuclease/phosphatase"/>
    <property type="match status" value="1"/>
</dbReference>
<feature type="region of interest" description="Disordered" evidence="1">
    <location>
        <begin position="1253"/>
        <end position="1288"/>
    </location>
</feature>
<feature type="domain" description="ISXO2-like transposase" evidence="2">
    <location>
        <begin position="514"/>
        <end position="632"/>
    </location>
</feature>
<comment type="caution">
    <text evidence="3">The sequence shown here is derived from an EMBL/GenBank/DDBJ whole genome shotgun (WGS) entry which is preliminary data.</text>
</comment>
<evidence type="ECO:0000256" key="1">
    <source>
        <dbReference type="SAM" id="MobiDB-lite"/>
    </source>
</evidence>
<feature type="compositionally biased region" description="Acidic residues" evidence="1">
    <location>
        <begin position="674"/>
        <end position="689"/>
    </location>
</feature>
<feature type="compositionally biased region" description="Acidic residues" evidence="1">
    <location>
        <begin position="642"/>
        <end position="651"/>
    </location>
</feature>
<organism evidence="3 4">
    <name type="scientific">Elysia crispata</name>
    <name type="common">lettuce slug</name>
    <dbReference type="NCBI Taxonomy" id="231223"/>
    <lineage>
        <taxon>Eukaryota</taxon>
        <taxon>Metazoa</taxon>
        <taxon>Spiralia</taxon>
        <taxon>Lophotrochozoa</taxon>
        <taxon>Mollusca</taxon>
        <taxon>Gastropoda</taxon>
        <taxon>Heterobranchia</taxon>
        <taxon>Euthyneura</taxon>
        <taxon>Panpulmonata</taxon>
        <taxon>Sacoglossa</taxon>
        <taxon>Placobranchoidea</taxon>
        <taxon>Plakobranchidae</taxon>
        <taxon>Elysia</taxon>
    </lineage>
</organism>
<dbReference type="Pfam" id="PF12762">
    <property type="entry name" value="DDE_Tnp_IS1595"/>
    <property type="match status" value="1"/>
</dbReference>
<dbReference type="PANTHER" id="PTHR47272:SF1">
    <property type="entry name" value="PIGGYBAC TRANSPOSABLE ELEMENT-DERIVED PROTEIN 3-LIKE"/>
    <property type="match status" value="1"/>
</dbReference>